<keyword evidence="2" id="KW-1185">Reference proteome</keyword>
<name>A0ACB8ESK6_9SAUR</name>
<protein>
    <submittedName>
        <fullName evidence="1">Uncharacterized protein</fullName>
    </submittedName>
</protein>
<reference evidence="1" key="1">
    <citation type="submission" date="2021-08" db="EMBL/GenBank/DDBJ databases">
        <title>The first chromosome-level gecko genome reveals the dynamic sex chromosomes of Neotropical dwarf geckos (Sphaerodactylidae: Sphaerodactylus).</title>
        <authorList>
            <person name="Pinto B.J."/>
            <person name="Keating S.E."/>
            <person name="Gamble T."/>
        </authorList>
    </citation>
    <scope>NUCLEOTIDE SEQUENCE</scope>
    <source>
        <strain evidence="1">TG3544</strain>
    </source>
</reference>
<accession>A0ACB8ESK6</accession>
<gene>
    <name evidence="1" type="ORF">K3G42_027121</name>
</gene>
<proteinExistence type="predicted"/>
<sequence length="190" mass="21828">MRDTAQSVQDAFFHLQITIDLIEYSKRAVEQKRPDVQEELNKMWLTWSLAELDMGERETLMKSQPMESRILLVFSNIIQRLRTACLALHFNTQGFPGHVQERVYQLESIVDYVQAFTCTAASFQDFACIMLVHTKLKILKARVLLHDLLDYVTENITLTWLAKPLASPKGLAESTTVNQEINQSSSHQSK</sequence>
<organism evidence="1 2">
    <name type="scientific">Sphaerodactylus townsendi</name>
    <dbReference type="NCBI Taxonomy" id="933632"/>
    <lineage>
        <taxon>Eukaryota</taxon>
        <taxon>Metazoa</taxon>
        <taxon>Chordata</taxon>
        <taxon>Craniata</taxon>
        <taxon>Vertebrata</taxon>
        <taxon>Euteleostomi</taxon>
        <taxon>Lepidosauria</taxon>
        <taxon>Squamata</taxon>
        <taxon>Bifurcata</taxon>
        <taxon>Gekkota</taxon>
        <taxon>Sphaerodactylidae</taxon>
        <taxon>Sphaerodactylus</taxon>
    </lineage>
</organism>
<evidence type="ECO:0000313" key="1">
    <source>
        <dbReference type="EMBL" id="KAH7995631.1"/>
    </source>
</evidence>
<dbReference type="Proteomes" id="UP000827872">
    <property type="component" value="Linkage Group LG07"/>
</dbReference>
<comment type="caution">
    <text evidence="1">The sequence shown here is derived from an EMBL/GenBank/DDBJ whole genome shotgun (WGS) entry which is preliminary data.</text>
</comment>
<evidence type="ECO:0000313" key="2">
    <source>
        <dbReference type="Proteomes" id="UP000827872"/>
    </source>
</evidence>
<dbReference type="EMBL" id="CM037620">
    <property type="protein sequence ID" value="KAH7995631.1"/>
    <property type="molecule type" value="Genomic_DNA"/>
</dbReference>